<sequence>MKVVYTFLLVILIAGCTQLKPKSPVSESNLESEALYADYINIGDKHYLNAWKLALADTNGITEIGEVEKGSVIPEGTPVYEIAGYPEHDVVAVKAGNNNTGLVTNISGYLVYVLHREEGKSHYPNTHDQQINQINIYRGSKLLRELKGEDIGSFLTLFNQQGPQNEFQFEKGPEYSVLFIGDNALGTNHGVMEKNGQFGLSHIESKLPDEIAYYFMCHIEPKYCA</sequence>
<dbReference type="RefSeq" id="WP_208914071.1">
    <property type="nucleotide sequence ID" value="NZ_LT840184.1"/>
</dbReference>
<reference evidence="1 2" key="1">
    <citation type="submission" date="2017-04" db="EMBL/GenBank/DDBJ databases">
        <authorList>
            <person name="Afonso C.L."/>
            <person name="Miller P.J."/>
            <person name="Scott M.A."/>
            <person name="Spackman E."/>
            <person name="Goraichik I."/>
            <person name="Dimitrov K.M."/>
            <person name="Suarez D.L."/>
            <person name="Swayne D.E."/>
        </authorList>
    </citation>
    <scope>NUCLEOTIDE SEQUENCE [LARGE SCALE GENOMIC DNA]</scope>
    <source>
        <strain evidence="1 2">N3/975</strain>
    </source>
</reference>
<evidence type="ECO:0000313" key="2">
    <source>
        <dbReference type="Proteomes" id="UP000192940"/>
    </source>
</evidence>
<dbReference type="STRING" id="1313296.SAMN05661091_3179"/>
<protein>
    <submittedName>
        <fullName evidence="1">Uncharacterized protein</fullName>
    </submittedName>
</protein>
<organism evidence="1 2">
    <name type="scientific">Paenibacillus uliginis N3/975</name>
    <dbReference type="NCBI Taxonomy" id="1313296"/>
    <lineage>
        <taxon>Bacteria</taxon>
        <taxon>Bacillati</taxon>
        <taxon>Bacillota</taxon>
        <taxon>Bacilli</taxon>
        <taxon>Bacillales</taxon>
        <taxon>Paenibacillaceae</taxon>
        <taxon>Paenibacillus</taxon>
    </lineage>
</organism>
<keyword evidence="2" id="KW-1185">Reference proteome</keyword>
<dbReference type="EMBL" id="LT840184">
    <property type="protein sequence ID" value="SMF85834.1"/>
    <property type="molecule type" value="Genomic_DNA"/>
</dbReference>
<dbReference type="AlphaFoldDB" id="A0A1X7HFX7"/>
<dbReference type="Proteomes" id="UP000192940">
    <property type="component" value="Chromosome I"/>
</dbReference>
<evidence type="ECO:0000313" key="1">
    <source>
        <dbReference type="EMBL" id="SMF85834.1"/>
    </source>
</evidence>
<name>A0A1X7HFX7_9BACL</name>
<proteinExistence type="predicted"/>
<gene>
    <name evidence="1" type="ORF">SAMN05661091_3179</name>
</gene>
<dbReference type="PROSITE" id="PS51257">
    <property type="entry name" value="PROKAR_LIPOPROTEIN"/>
    <property type="match status" value="1"/>
</dbReference>
<accession>A0A1X7HFX7</accession>